<proteinExistence type="predicted"/>
<dbReference type="NCBIfam" id="TIGR00254">
    <property type="entry name" value="GGDEF"/>
    <property type="match status" value="1"/>
</dbReference>
<dbReference type="PROSITE" id="PS50883">
    <property type="entry name" value="EAL"/>
    <property type="match status" value="1"/>
</dbReference>
<accession>A0A7D4SXG6</accession>
<gene>
    <name evidence="4" type="ORF">HQN79_01385</name>
</gene>
<dbReference type="SUPFAM" id="SSF55073">
    <property type="entry name" value="Nucleotide cyclase"/>
    <property type="match status" value="1"/>
</dbReference>
<name>A0A7D4SXG6_9GAMM</name>
<dbReference type="InterPro" id="IPR043128">
    <property type="entry name" value="Rev_trsase/Diguanyl_cyclase"/>
</dbReference>
<evidence type="ECO:0000313" key="5">
    <source>
        <dbReference type="Proteomes" id="UP000504724"/>
    </source>
</evidence>
<dbReference type="NCBIfam" id="TIGR00229">
    <property type="entry name" value="sensory_box"/>
    <property type="match status" value="1"/>
</dbReference>
<dbReference type="RefSeq" id="WP_173283920.1">
    <property type="nucleotide sequence ID" value="NZ_CP054020.1"/>
</dbReference>
<feature type="domain" description="PAS" evidence="1">
    <location>
        <begin position="13"/>
        <end position="63"/>
    </location>
</feature>
<dbReference type="InterPro" id="IPR000014">
    <property type="entry name" value="PAS"/>
</dbReference>
<dbReference type="InterPro" id="IPR052155">
    <property type="entry name" value="Biofilm_reg_signaling"/>
</dbReference>
<dbReference type="CDD" id="cd01949">
    <property type="entry name" value="GGDEF"/>
    <property type="match status" value="1"/>
</dbReference>
<organism evidence="4 5">
    <name type="scientific">Thiomicrorhabdus xiamenensis</name>
    <dbReference type="NCBI Taxonomy" id="2739063"/>
    <lineage>
        <taxon>Bacteria</taxon>
        <taxon>Pseudomonadati</taxon>
        <taxon>Pseudomonadota</taxon>
        <taxon>Gammaproteobacteria</taxon>
        <taxon>Thiotrichales</taxon>
        <taxon>Piscirickettsiaceae</taxon>
        <taxon>Thiomicrorhabdus</taxon>
    </lineage>
</organism>
<evidence type="ECO:0000259" key="2">
    <source>
        <dbReference type="PROSITE" id="PS50883"/>
    </source>
</evidence>
<feature type="domain" description="GGDEF" evidence="3">
    <location>
        <begin position="328"/>
        <end position="461"/>
    </location>
</feature>
<dbReference type="Gene3D" id="3.20.20.450">
    <property type="entry name" value="EAL domain"/>
    <property type="match status" value="1"/>
</dbReference>
<dbReference type="Gene3D" id="3.30.70.270">
    <property type="match status" value="1"/>
</dbReference>
<dbReference type="CDD" id="cd00130">
    <property type="entry name" value="PAS"/>
    <property type="match status" value="1"/>
</dbReference>
<dbReference type="InterPro" id="IPR029787">
    <property type="entry name" value="Nucleotide_cyclase"/>
</dbReference>
<dbReference type="Gene3D" id="1.20.120.30">
    <property type="entry name" value="Aspartate receptor, ligand-binding domain"/>
    <property type="match status" value="1"/>
</dbReference>
<dbReference type="InterPro" id="IPR001633">
    <property type="entry name" value="EAL_dom"/>
</dbReference>
<dbReference type="InterPro" id="IPR000160">
    <property type="entry name" value="GGDEF_dom"/>
</dbReference>
<feature type="domain" description="EAL" evidence="2">
    <location>
        <begin position="470"/>
        <end position="724"/>
    </location>
</feature>
<dbReference type="SMART" id="SM00065">
    <property type="entry name" value="GAF"/>
    <property type="match status" value="1"/>
</dbReference>
<dbReference type="Proteomes" id="UP000504724">
    <property type="component" value="Chromosome"/>
</dbReference>
<evidence type="ECO:0000313" key="4">
    <source>
        <dbReference type="EMBL" id="QKI88324.1"/>
    </source>
</evidence>
<dbReference type="CDD" id="cd01948">
    <property type="entry name" value="EAL"/>
    <property type="match status" value="1"/>
</dbReference>
<dbReference type="SUPFAM" id="SSF55781">
    <property type="entry name" value="GAF domain-like"/>
    <property type="match status" value="1"/>
</dbReference>
<dbReference type="SUPFAM" id="SSF55785">
    <property type="entry name" value="PYP-like sensor domain (PAS domain)"/>
    <property type="match status" value="1"/>
</dbReference>
<dbReference type="PROSITE" id="PS50112">
    <property type="entry name" value="PAS"/>
    <property type="match status" value="1"/>
</dbReference>
<dbReference type="SMART" id="SM00052">
    <property type="entry name" value="EAL"/>
    <property type="match status" value="1"/>
</dbReference>
<dbReference type="Gene3D" id="3.30.450.20">
    <property type="entry name" value="PAS domain"/>
    <property type="match status" value="1"/>
</dbReference>
<dbReference type="Gene3D" id="3.30.450.40">
    <property type="match status" value="1"/>
</dbReference>
<dbReference type="AlphaFoldDB" id="A0A7D4SXG6"/>
<reference evidence="4 5" key="1">
    <citation type="submission" date="2020-05" db="EMBL/GenBank/DDBJ databases">
        <title>Thiomicrorhabdus sediminis sp.nov. and Thiomicrorhabdus xiamenensis sp.nov., novel sulfur-oxidizing bacteria isolated from coastal sediment.</title>
        <authorList>
            <person name="Liu X."/>
        </authorList>
    </citation>
    <scope>NUCLEOTIDE SEQUENCE [LARGE SCALE GENOMIC DNA]</scope>
    <source>
        <strain evidence="4 5">G2</strain>
    </source>
</reference>
<evidence type="ECO:0000259" key="3">
    <source>
        <dbReference type="PROSITE" id="PS50887"/>
    </source>
</evidence>
<dbReference type="Pfam" id="PF13185">
    <property type="entry name" value="GAF_2"/>
    <property type="match status" value="1"/>
</dbReference>
<dbReference type="SMART" id="SM00091">
    <property type="entry name" value="PAS"/>
    <property type="match status" value="1"/>
</dbReference>
<dbReference type="Pfam" id="PF13426">
    <property type="entry name" value="PAS_9"/>
    <property type="match status" value="1"/>
</dbReference>
<dbReference type="EMBL" id="CP054020">
    <property type="protein sequence ID" value="QKI88324.1"/>
    <property type="molecule type" value="Genomic_DNA"/>
</dbReference>
<dbReference type="InterPro" id="IPR035919">
    <property type="entry name" value="EAL_sf"/>
</dbReference>
<dbReference type="PROSITE" id="PS50887">
    <property type="entry name" value="GGDEF"/>
    <property type="match status" value="1"/>
</dbReference>
<dbReference type="SUPFAM" id="SSF141868">
    <property type="entry name" value="EAL domain-like"/>
    <property type="match status" value="1"/>
</dbReference>
<evidence type="ECO:0000259" key="1">
    <source>
        <dbReference type="PROSITE" id="PS50112"/>
    </source>
</evidence>
<sequence>MPIHACIKEFHGSQEVFCQILERIQDAAYLTDDQGRILYANPAAGKVFGYERESLLGKKVMDFEPDMTPAKWQAFFLRLQELKEITVNSRYLRPDGMETPVEINSNYLTLEGAEFCIAIARDVSRDYLQSELRSLQSRLSDMVLERDEADLLQYGLDQAEKLTQSEIAFLYFVQSDEQDEALQVCSSRTKEVMGSEFAHYLSEQVGMWVQSYITHESVLCNDFSQYPNKKGMPAWHSEIRRFLTVPLVQKNAVVAVIGVANKLSDYSQNDIDLLSCVTEMIDVYRRRQKSERRVGFDYSHDGLTGVANRQLMMDRVEQSIAEATRHGQSFAVCYMDITGFRRVNNLYGHDFGDSVLQALAKRLQESLRIDDSIARLGGDEFAFVLHQVDSVFHCEQALRRLLQSIIMPFDVMGERVHLTACIGATLYPLDTSDASTLLHHAYQSMYEAKSQEYLNFYIYDPQESALIKSRQTLIQEFPFALREEQFCLYLQPKINLQSLEVMGFEGLIRWRHPQKGLLTPDKFLPELNGTVEEIVLGEWVVERALKKLQIWRKEGLQLSLSINISPRQIQEQTFSDFVLSTLKKYPPDLAEKLEIELLEDSDFEDSDSVLENMRILKEQGIRFLLDDFGTGYASLAHFYNLPFDLLKIDQNFVKRMLDRSDNLDIVEGVLRLSEAIQRPVITEGVESIEIGYMLMKLGSQFAQGYGIARPMPMDRVASWLAEWEQANPWQDLRAEIEDDHLRYDLGVAVFSQRWWVNAIERHLKICCMGEKFSTTYHSGMPELDESKCQFYCWYRGIGKTRYGKTPGYGSLYEQHHEMHELAKQIYKCTEIGDYEQAWSLFAQLKQVSLKIIEQIEGFDA</sequence>
<dbReference type="InterPro" id="IPR035965">
    <property type="entry name" value="PAS-like_dom_sf"/>
</dbReference>
<dbReference type="KEGG" id="txa:HQN79_01385"/>
<dbReference type="Pfam" id="PF00563">
    <property type="entry name" value="EAL"/>
    <property type="match status" value="1"/>
</dbReference>
<dbReference type="Pfam" id="PF00990">
    <property type="entry name" value="GGDEF"/>
    <property type="match status" value="1"/>
</dbReference>
<keyword evidence="5" id="KW-1185">Reference proteome</keyword>
<protein>
    <submittedName>
        <fullName evidence="4">EAL domain-containing protein</fullName>
    </submittedName>
</protein>
<dbReference type="InterPro" id="IPR003018">
    <property type="entry name" value="GAF"/>
</dbReference>
<dbReference type="PANTHER" id="PTHR44757">
    <property type="entry name" value="DIGUANYLATE CYCLASE DGCP"/>
    <property type="match status" value="1"/>
</dbReference>
<dbReference type="InterPro" id="IPR029016">
    <property type="entry name" value="GAF-like_dom_sf"/>
</dbReference>
<dbReference type="PANTHER" id="PTHR44757:SF2">
    <property type="entry name" value="BIOFILM ARCHITECTURE MAINTENANCE PROTEIN MBAA"/>
    <property type="match status" value="1"/>
</dbReference>
<dbReference type="SMART" id="SM00267">
    <property type="entry name" value="GGDEF"/>
    <property type="match status" value="1"/>
</dbReference>